<dbReference type="EMBL" id="JAMKPW020000011">
    <property type="protein sequence ID" value="KAK8213360.1"/>
    <property type="molecule type" value="Genomic_DNA"/>
</dbReference>
<organism evidence="1 2">
    <name type="scientific">Zalaria obscura</name>
    <dbReference type="NCBI Taxonomy" id="2024903"/>
    <lineage>
        <taxon>Eukaryota</taxon>
        <taxon>Fungi</taxon>
        <taxon>Dikarya</taxon>
        <taxon>Ascomycota</taxon>
        <taxon>Pezizomycotina</taxon>
        <taxon>Dothideomycetes</taxon>
        <taxon>Dothideomycetidae</taxon>
        <taxon>Dothideales</taxon>
        <taxon>Zalariaceae</taxon>
        <taxon>Zalaria</taxon>
    </lineage>
</organism>
<name>A0ACC3SGJ0_9PEZI</name>
<accession>A0ACC3SGJ0</accession>
<evidence type="ECO:0000313" key="1">
    <source>
        <dbReference type="EMBL" id="KAK8213360.1"/>
    </source>
</evidence>
<proteinExistence type="predicted"/>
<evidence type="ECO:0000313" key="2">
    <source>
        <dbReference type="Proteomes" id="UP001320706"/>
    </source>
</evidence>
<sequence>MASAMDLSEWENDPKLYLFTSLTAGSSHIITATSRLETILKANRLPFQAIDTATDEKARRLWGRRAGKRKLPGLVKEGYVLGDLEEVEEWNEFGELKENIGPLPAGGATATPTPVSSKAAPTATSATQTAPTTALPMRQAAAEAASIGAARKGPAALVDESKIRPLPGAGPAKTEDKPAPELSDLQAADEATKPETMGSSVEAKKLSIDEAKDNATQAAKAEPVAAVETEAAPDVPADATGAKENAEALEEEKHNGGSVSEVKEEVIKDVEESTAIPEAEGEEDAEKAAKVEGERSGEGVKIQEQEGAKAEDAGVSVED</sequence>
<dbReference type="Proteomes" id="UP001320706">
    <property type="component" value="Unassembled WGS sequence"/>
</dbReference>
<reference evidence="1" key="1">
    <citation type="submission" date="2024-02" db="EMBL/GenBank/DDBJ databases">
        <title>Metagenome Assembled Genome of Zalaria obscura JY119.</title>
        <authorList>
            <person name="Vighnesh L."/>
            <person name="Jagadeeshwari U."/>
            <person name="Venkata Ramana C."/>
            <person name="Sasikala C."/>
        </authorList>
    </citation>
    <scope>NUCLEOTIDE SEQUENCE</scope>
    <source>
        <strain evidence="1">JY119</strain>
    </source>
</reference>
<protein>
    <submittedName>
        <fullName evidence="1">Uncharacterized protein</fullName>
    </submittedName>
</protein>
<comment type="caution">
    <text evidence="1">The sequence shown here is derived from an EMBL/GenBank/DDBJ whole genome shotgun (WGS) entry which is preliminary data.</text>
</comment>
<gene>
    <name evidence="1" type="ORF">M8818_002659</name>
</gene>
<keyword evidence="2" id="KW-1185">Reference proteome</keyword>